<comment type="caution">
    <text evidence="13">The sequence shown here is derived from an EMBL/GenBank/DDBJ whole genome shotgun (WGS) entry which is preliminary data.</text>
</comment>
<dbReference type="Pfam" id="PF13894">
    <property type="entry name" value="zf-C2H2_4"/>
    <property type="match status" value="1"/>
</dbReference>
<sequence>MASTLMKVELESESCAVCGSAGDLLSPEEHDAGAPPMQVPLRSMLLHLNNNKVVPEGRLCTDCIRRAIEAYEFSIALNTKGTPPLSEKIRALRRKLHELTQKIDVFIVVGGPGVNSGGTYSEDDIIMVERDALAAAAAADDEDLEQARNACGDTVYQCSVCPLSFQRASEYRSHVAQHPGGARHSCWTCGAQFATRAALTEHSVMHAAPDIVNSTCRLCHNNFQSPSDLRRHEATCEARCPLCGVCFASRAALSAHANASHSTSAPFLCGICFRCFTTRELLAAHRLRHRHADRFVCGYDACILRFATRSDLLSHIRKCHSGAVESEPEPELEPQREPQPPPSTNCPHCPRTFGSVAAMKRHIRVHRNELNTQQADGVEWRVVMRGDGEMEIEGGGEVEYLEMDTLEDMVDLQAE</sequence>
<keyword evidence="3" id="KW-0677">Repeat</keyword>
<reference evidence="13" key="1">
    <citation type="submission" date="2021-04" db="EMBL/GenBank/DDBJ databases">
        <authorList>
            <person name="Tunstrom K."/>
        </authorList>
    </citation>
    <scope>NUCLEOTIDE SEQUENCE</scope>
</reference>
<organism evidence="13 14">
    <name type="scientific">Parnassius apollo</name>
    <name type="common">Apollo butterfly</name>
    <name type="synonym">Papilio apollo</name>
    <dbReference type="NCBI Taxonomy" id="110799"/>
    <lineage>
        <taxon>Eukaryota</taxon>
        <taxon>Metazoa</taxon>
        <taxon>Ecdysozoa</taxon>
        <taxon>Arthropoda</taxon>
        <taxon>Hexapoda</taxon>
        <taxon>Insecta</taxon>
        <taxon>Pterygota</taxon>
        <taxon>Neoptera</taxon>
        <taxon>Endopterygota</taxon>
        <taxon>Lepidoptera</taxon>
        <taxon>Glossata</taxon>
        <taxon>Ditrysia</taxon>
        <taxon>Papilionoidea</taxon>
        <taxon>Papilionidae</taxon>
        <taxon>Parnassiinae</taxon>
        <taxon>Parnassini</taxon>
        <taxon>Parnassius</taxon>
        <taxon>Parnassius</taxon>
    </lineage>
</organism>
<protein>
    <submittedName>
        <fullName evidence="13">(apollo) hypothetical protein</fullName>
    </submittedName>
</protein>
<keyword evidence="7" id="KW-0238">DNA-binding</keyword>
<dbReference type="Pfam" id="PF00096">
    <property type="entry name" value="zf-C2H2"/>
    <property type="match status" value="2"/>
</dbReference>
<evidence type="ECO:0000256" key="11">
    <source>
        <dbReference type="SAM" id="MobiDB-lite"/>
    </source>
</evidence>
<dbReference type="EMBL" id="CAJQZP010001449">
    <property type="protein sequence ID" value="CAG5047472.1"/>
    <property type="molecule type" value="Genomic_DNA"/>
</dbReference>
<feature type="domain" description="C2H2-type" evidence="12">
    <location>
        <begin position="156"/>
        <end position="183"/>
    </location>
</feature>
<feature type="domain" description="C2H2-type" evidence="12">
    <location>
        <begin position="184"/>
        <end position="211"/>
    </location>
</feature>
<evidence type="ECO:0000256" key="9">
    <source>
        <dbReference type="ARBA" id="ARBA00023242"/>
    </source>
</evidence>
<dbReference type="GO" id="GO:0008270">
    <property type="term" value="F:zinc ion binding"/>
    <property type="evidence" value="ECO:0007669"/>
    <property type="project" value="UniProtKB-KW"/>
</dbReference>
<evidence type="ECO:0000256" key="1">
    <source>
        <dbReference type="ARBA" id="ARBA00004123"/>
    </source>
</evidence>
<dbReference type="GO" id="GO:0005634">
    <property type="term" value="C:nucleus"/>
    <property type="evidence" value="ECO:0007669"/>
    <property type="project" value="UniProtKB-SubCell"/>
</dbReference>
<accession>A0A8S3XZ57</accession>
<evidence type="ECO:0000256" key="8">
    <source>
        <dbReference type="ARBA" id="ARBA00023163"/>
    </source>
</evidence>
<evidence type="ECO:0000313" key="13">
    <source>
        <dbReference type="EMBL" id="CAG5047472.1"/>
    </source>
</evidence>
<keyword evidence="4 10" id="KW-0863">Zinc-finger</keyword>
<feature type="domain" description="C2H2-type" evidence="12">
    <location>
        <begin position="295"/>
        <end position="325"/>
    </location>
</feature>
<evidence type="ECO:0000256" key="2">
    <source>
        <dbReference type="ARBA" id="ARBA00022723"/>
    </source>
</evidence>
<evidence type="ECO:0000256" key="4">
    <source>
        <dbReference type="ARBA" id="ARBA00022771"/>
    </source>
</evidence>
<feature type="domain" description="C2H2-type" evidence="12">
    <location>
        <begin position="238"/>
        <end position="266"/>
    </location>
</feature>
<feature type="domain" description="C2H2-type" evidence="12">
    <location>
        <begin position="267"/>
        <end position="294"/>
    </location>
</feature>
<dbReference type="InterPro" id="IPR013087">
    <property type="entry name" value="Znf_C2H2_type"/>
</dbReference>
<feature type="region of interest" description="Disordered" evidence="11">
    <location>
        <begin position="323"/>
        <end position="346"/>
    </location>
</feature>
<keyword evidence="6" id="KW-0805">Transcription regulation</keyword>
<evidence type="ECO:0000256" key="7">
    <source>
        <dbReference type="ARBA" id="ARBA00023125"/>
    </source>
</evidence>
<evidence type="ECO:0000256" key="5">
    <source>
        <dbReference type="ARBA" id="ARBA00022833"/>
    </source>
</evidence>
<gene>
    <name evidence="13" type="ORF">PAPOLLO_LOCUS23936</name>
</gene>
<dbReference type="SMART" id="SM00355">
    <property type="entry name" value="ZnF_C2H2"/>
    <property type="match status" value="7"/>
</dbReference>
<dbReference type="PROSITE" id="PS50157">
    <property type="entry name" value="ZINC_FINGER_C2H2_2"/>
    <property type="match status" value="6"/>
</dbReference>
<feature type="domain" description="C2H2-type" evidence="12">
    <location>
        <begin position="344"/>
        <end position="371"/>
    </location>
</feature>
<keyword evidence="14" id="KW-1185">Reference proteome</keyword>
<keyword evidence="9" id="KW-0539">Nucleus</keyword>
<dbReference type="Proteomes" id="UP000691718">
    <property type="component" value="Unassembled WGS sequence"/>
</dbReference>
<comment type="subcellular location">
    <subcellularLocation>
        <location evidence="1">Nucleus</location>
    </subcellularLocation>
</comment>
<keyword evidence="2" id="KW-0479">Metal-binding</keyword>
<keyword evidence="5" id="KW-0862">Zinc</keyword>
<evidence type="ECO:0000259" key="12">
    <source>
        <dbReference type="PROSITE" id="PS50157"/>
    </source>
</evidence>
<keyword evidence="8" id="KW-0804">Transcription</keyword>
<dbReference type="AlphaFoldDB" id="A0A8S3XZ57"/>
<dbReference type="OrthoDB" id="7862877at2759"/>
<dbReference type="InterPro" id="IPR041697">
    <property type="entry name" value="Znf-C2H2_11"/>
</dbReference>
<evidence type="ECO:0000256" key="3">
    <source>
        <dbReference type="ARBA" id="ARBA00022737"/>
    </source>
</evidence>
<dbReference type="PANTHER" id="PTHR24409">
    <property type="entry name" value="ZINC FINGER PROTEIN 142"/>
    <property type="match status" value="1"/>
</dbReference>
<evidence type="ECO:0000256" key="6">
    <source>
        <dbReference type="ARBA" id="ARBA00023015"/>
    </source>
</evidence>
<evidence type="ECO:0000256" key="10">
    <source>
        <dbReference type="PROSITE-ProRule" id="PRU00042"/>
    </source>
</evidence>
<proteinExistence type="predicted"/>
<dbReference type="GO" id="GO:0003677">
    <property type="term" value="F:DNA binding"/>
    <property type="evidence" value="ECO:0007669"/>
    <property type="project" value="UniProtKB-KW"/>
</dbReference>
<evidence type="ECO:0000313" key="14">
    <source>
        <dbReference type="Proteomes" id="UP000691718"/>
    </source>
</evidence>
<dbReference type="Pfam" id="PF16622">
    <property type="entry name" value="zf-C2H2_11"/>
    <property type="match status" value="1"/>
</dbReference>
<name>A0A8S3XZ57_PARAO</name>
<dbReference type="PROSITE" id="PS00028">
    <property type="entry name" value="ZINC_FINGER_C2H2_1"/>
    <property type="match status" value="6"/>
</dbReference>